<dbReference type="RefSeq" id="WP_177962823.1">
    <property type="nucleotide sequence ID" value="NZ_JBBMEX010000001.1"/>
</dbReference>
<reference evidence="1 2" key="1">
    <citation type="submission" date="2024-03" db="EMBL/GenBank/DDBJ databases">
        <title>Human intestinal bacterial collection.</title>
        <authorList>
            <person name="Pauvert C."/>
            <person name="Hitch T.C.A."/>
            <person name="Clavel T."/>
        </authorList>
    </citation>
    <scope>NUCLEOTIDE SEQUENCE [LARGE SCALE GENOMIC DNA]</scope>
    <source>
        <strain evidence="1 2">CLA-AA-H185</strain>
    </source>
</reference>
<evidence type="ECO:0000313" key="1">
    <source>
        <dbReference type="EMBL" id="MEQ2556291.1"/>
    </source>
</evidence>
<protein>
    <submittedName>
        <fullName evidence="1">Uncharacterized protein</fullName>
    </submittedName>
</protein>
<gene>
    <name evidence="1" type="ORF">WMO43_00135</name>
</gene>
<organism evidence="1 2">
    <name type="scientific">Maccoyibacter intestinihominis</name>
    <dbReference type="NCBI Taxonomy" id="3133499"/>
    <lineage>
        <taxon>Bacteria</taxon>
        <taxon>Bacillati</taxon>
        <taxon>Bacillota</taxon>
        <taxon>Clostridia</taxon>
        <taxon>Lachnospirales</taxon>
        <taxon>Lachnospiraceae</taxon>
        <taxon>Maccoyibacter</taxon>
    </lineage>
</organism>
<keyword evidence="2" id="KW-1185">Reference proteome</keyword>
<comment type="caution">
    <text evidence="1">The sequence shown here is derived from an EMBL/GenBank/DDBJ whole genome shotgun (WGS) entry which is preliminary data.</text>
</comment>
<accession>A0ABV1H9A3</accession>
<proteinExistence type="predicted"/>
<name>A0ABV1H9A3_9FIRM</name>
<dbReference type="Proteomes" id="UP001454489">
    <property type="component" value="Unassembled WGS sequence"/>
</dbReference>
<evidence type="ECO:0000313" key="2">
    <source>
        <dbReference type="Proteomes" id="UP001454489"/>
    </source>
</evidence>
<dbReference type="EMBL" id="JBBMEX010000001">
    <property type="protein sequence ID" value="MEQ2556291.1"/>
    <property type="molecule type" value="Genomic_DNA"/>
</dbReference>
<sequence>MAGKRKKKKGLIVLIVVLVILVAAIWAGKTFVYDKAKEKVTSAVAEKMIEEQVQNDSTGQLQNAQDIYNSMSEEDKQTVNDMIESKVSPQTISDVSKYAKDQDKEGLKQYVKEKFTESEIRQMKDLYNKYK</sequence>